<evidence type="ECO:0000313" key="1">
    <source>
        <dbReference type="EMBL" id="CAG9563200.1"/>
    </source>
</evidence>
<comment type="caution">
    <text evidence="1">The sequence shown here is derived from an EMBL/GenBank/DDBJ whole genome shotgun (WGS) entry which is preliminary data.</text>
</comment>
<sequence length="92" mass="10096">MRSTSLISFTRAIYYTTEQNSAKESTTASVQREQGRRQASVHVYRVVRCSGTNACRLPAEGEPVCDVTRVIISLSRVWADGADGTRSAPPPH</sequence>
<protein>
    <submittedName>
        <fullName evidence="1">(African queen) hypothetical protein</fullName>
    </submittedName>
</protein>
<accession>A0A8J2W119</accession>
<gene>
    <name evidence="1" type="ORF">DCHRY22_LOCUS4393</name>
</gene>
<proteinExistence type="predicted"/>
<name>A0A8J2W119_9NEOP</name>
<organism evidence="1 2">
    <name type="scientific">Danaus chrysippus</name>
    <name type="common">African queen</name>
    <dbReference type="NCBI Taxonomy" id="151541"/>
    <lineage>
        <taxon>Eukaryota</taxon>
        <taxon>Metazoa</taxon>
        <taxon>Ecdysozoa</taxon>
        <taxon>Arthropoda</taxon>
        <taxon>Hexapoda</taxon>
        <taxon>Insecta</taxon>
        <taxon>Pterygota</taxon>
        <taxon>Neoptera</taxon>
        <taxon>Endopterygota</taxon>
        <taxon>Lepidoptera</taxon>
        <taxon>Glossata</taxon>
        <taxon>Ditrysia</taxon>
        <taxon>Papilionoidea</taxon>
        <taxon>Nymphalidae</taxon>
        <taxon>Danainae</taxon>
        <taxon>Danaini</taxon>
        <taxon>Danaina</taxon>
        <taxon>Danaus</taxon>
        <taxon>Anosia</taxon>
    </lineage>
</organism>
<evidence type="ECO:0000313" key="2">
    <source>
        <dbReference type="Proteomes" id="UP000789524"/>
    </source>
</evidence>
<dbReference type="Proteomes" id="UP000789524">
    <property type="component" value="Unassembled WGS sequence"/>
</dbReference>
<dbReference type="EMBL" id="CAKASE010000049">
    <property type="protein sequence ID" value="CAG9563200.1"/>
    <property type="molecule type" value="Genomic_DNA"/>
</dbReference>
<dbReference type="AlphaFoldDB" id="A0A8J2W119"/>
<reference evidence="1" key="1">
    <citation type="submission" date="2021-09" db="EMBL/GenBank/DDBJ databases">
        <authorList>
            <person name="Martin H S."/>
        </authorList>
    </citation>
    <scope>NUCLEOTIDE SEQUENCE</scope>
</reference>
<keyword evidence="2" id="KW-1185">Reference proteome</keyword>